<sequence>MGAGVSTFGESQGVGRWNPQALDQLLSRSLSSSLSPSSSSSSSSFTRLGFPMFPNPMLPINITINDPSNRFPSSIWQVLFEKEYVKRWKSVDIVMDSERVGLFSARSPSQGRSVQRRRDGPMEMPFLECLKLKFVHFGGYNFYFDSDHSISNSSYNDNHSHNHDGSNLDLFANAPRLRHVSIIDNAGCTLGNPATQADDISITTTATTTTTTTTTTAPTTDDNHTETQARGFTFILPWNQLAKLDCGGSAGAAEEGVGDMGVDGDGDIDMDIVASAGAAEEGVGDMGVDEDGDIDMDIDTGEDITNTTTATTAAAAGTATATTTTTSTSTAYTYTYPDFTNLTELPYTLDIPSTFFSVPASAPTHSHPTVNANNNPNMPD</sequence>
<gene>
    <name evidence="2" type="ORF">D9758_010321</name>
</gene>
<keyword evidence="3" id="KW-1185">Reference proteome</keyword>
<protein>
    <submittedName>
        <fullName evidence="2">Uncharacterized protein</fullName>
    </submittedName>
</protein>
<evidence type="ECO:0000313" key="3">
    <source>
        <dbReference type="Proteomes" id="UP000559256"/>
    </source>
</evidence>
<proteinExistence type="predicted"/>
<feature type="region of interest" description="Disordered" evidence="1">
    <location>
        <begin position="361"/>
        <end position="380"/>
    </location>
</feature>
<feature type="compositionally biased region" description="Polar residues" evidence="1">
    <location>
        <begin position="363"/>
        <end position="380"/>
    </location>
</feature>
<dbReference type="AlphaFoldDB" id="A0A8H5LL47"/>
<dbReference type="Proteomes" id="UP000559256">
    <property type="component" value="Unassembled WGS sequence"/>
</dbReference>
<organism evidence="2 3">
    <name type="scientific">Tetrapyrgos nigripes</name>
    <dbReference type="NCBI Taxonomy" id="182062"/>
    <lineage>
        <taxon>Eukaryota</taxon>
        <taxon>Fungi</taxon>
        <taxon>Dikarya</taxon>
        <taxon>Basidiomycota</taxon>
        <taxon>Agaricomycotina</taxon>
        <taxon>Agaricomycetes</taxon>
        <taxon>Agaricomycetidae</taxon>
        <taxon>Agaricales</taxon>
        <taxon>Marasmiineae</taxon>
        <taxon>Marasmiaceae</taxon>
        <taxon>Tetrapyrgos</taxon>
    </lineage>
</organism>
<accession>A0A8H5LL47</accession>
<comment type="caution">
    <text evidence="2">The sequence shown here is derived from an EMBL/GenBank/DDBJ whole genome shotgun (WGS) entry which is preliminary data.</text>
</comment>
<evidence type="ECO:0000256" key="1">
    <source>
        <dbReference type="SAM" id="MobiDB-lite"/>
    </source>
</evidence>
<evidence type="ECO:0000313" key="2">
    <source>
        <dbReference type="EMBL" id="KAF5361281.1"/>
    </source>
</evidence>
<dbReference type="EMBL" id="JAACJM010000041">
    <property type="protein sequence ID" value="KAF5361281.1"/>
    <property type="molecule type" value="Genomic_DNA"/>
</dbReference>
<reference evidence="2 3" key="1">
    <citation type="journal article" date="2020" name="ISME J.">
        <title>Uncovering the hidden diversity of litter-decomposition mechanisms in mushroom-forming fungi.</title>
        <authorList>
            <person name="Floudas D."/>
            <person name="Bentzer J."/>
            <person name="Ahren D."/>
            <person name="Johansson T."/>
            <person name="Persson P."/>
            <person name="Tunlid A."/>
        </authorList>
    </citation>
    <scope>NUCLEOTIDE SEQUENCE [LARGE SCALE GENOMIC DNA]</scope>
    <source>
        <strain evidence="2 3">CBS 291.85</strain>
    </source>
</reference>
<name>A0A8H5LL47_9AGAR</name>